<evidence type="ECO:0000256" key="4">
    <source>
        <dbReference type="ARBA" id="ARBA00023004"/>
    </source>
</evidence>
<name>A0A1H3MCK3_9FIRM</name>
<keyword evidence="8" id="KW-1185">Reference proteome</keyword>
<evidence type="ECO:0000256" key="2">
    <source>
        <dbReference type="ARBA" id="ARBA00022723"/>
    </source>
</evidence>
<reference evidence="7 8" key="1">
    <citation type="submission" date="2016-10" db="EMBL/GenBank/DDBJ databases">
        <authorList>
            <person name="de Groot N.N."/>
        </authorList>
    </citation>
    <scope>NUCLEOTIDE SEQUENCE [LARGE SCALE GENOMIC DNA]</scope>
    <source>
        <strain evidence="7 8">DSM 21650</strain>
    </source>
</reference>
<evidence type="ECO:0000313" key="8">
    <source>
        <dbReference type="Proteomes" id="UP000198625"/>
    </source>
</evidence>
<gene>
    <name evidence="7" type="ORF">SAMN05660462_00781</name>
</gene>
<dbReference type="InterPro" id="IPR036884">
    <property type="entry name" value="2Fe-2S-bd_dom_sf"/>
</dbReference>
<dbReference type="PANTHER" id="PTHR44379:SF8">
    <property type="entry name" value="XANTHINE DEHYDROGENASE IRON-SULFUR-BINDING SUBUNIT XDHC-RELATED"/>
    <property type="match status" value="1"/>
</dbReference>
<dbReference type="Pfam" id="PF01799">
    <property type="entry name" value="Fer2_2"/>
    <property type="match status" value="1"/>
</dbReference>
<keyword evidence="3" id="KW-0560">Oxidoreductase</keyword>
<evidence type="ECO:0000256" key="5">
    <source>
        <dbReference type="ARBA" id="ARBA00023014"/>
    </source>
</evidence>
<dbReference type="GO" id="GO:0046872">
    <property type="term" value="F:metal ion binding"/>
    <property type="evidence" value="ECO:0007669"/>
    <property type="project" value="UniProtKB-KW"/>
</dbReference>
<evidence type="ECO:0000313" key="7">
    <source>
        <dbReference type="EMBL" id="SDY74044.1"/>
    </source>
</evidence>
<dbReference type="PROSITE" id="PS51085">
    <property type="entry name" value="2FE2S_FER_2"/>
    <property type="match status" value="1"/>
</dbReference>
<dbReference type="Proteomes" id="UP000198625">
    <property type="component" value="Unassembled WGS sequence"/>
</dbReference>
<dbReference type="CDD" id="cd00207">
    <property type="entry name" value="fer2"/>
    <property type="match status" value="1"/>
</dbReference>
<dbReference type="OrthoDB" id="9796880at2"/>
<dbReference type="InterPro" id="IPR002888">
    <property type="entry name" value="2Fe-2S-bd"/>
</dbReference>
<dbReference type="SUPFAM" id="SSF54292">
    <property type="entry name" value="2Fe-2S ferredoxin-like"/>
    <property type="match status" value="1"/>
</dbReference>
<dbReference type="AlphaFoldDB" id="A0A1H3MCK3"/>
<dbReference type="InterPro" id="IPR036010">
    <property type="entry name" value="2Fe-2S_ferredoxin-like_sf"/>
</dbReference>
<keyword evidence="1" id="KW-0001">2Fe-2S</keyword>
<sequence>MLIKININGINKSFDIEPHEYLLDLLRNNGYLSVKRGCDTGTCGVCTVLIDGEPTLSCATLAVKADGKEITTIEGVGEQAKEVGNCLVDEGVDQCGYCSPGLVLTVIAMKKELENPTEESIKHYLSGNLCRCTGYVGQLRAIKKYMGVE</sequence>
<dbReference type="InterPro" id="IPR006058">
    <property type="entry name" value="2Fe2S_fd_BS"/>
</dbReference>
<dbReference type="GO" id="GO:0016491">
    <property type="term" value="F:oxidoreductase activity"/>
    <property type="evidence" value="ECO:0007669"/>
    <property type="project" value="UniProtKB-KW"/>
</dbReference>
<dbReference type="PROSITE" id="PS00197">
    <property type="entry name" value="2FE2S_FER_1"/>
    <property type="match status" value="1"/>
</dbReference>
<keyword evidence="5" id="KW-0411">Iron-sulfur</keyword>
<proteinExistence type="predicted"/>
<dbReference type="InterPro" id="IPR012675">
    <property type="entry name" value="Beta-grasp_dom_sf"/>
</dbReference>
<organism evidence="7 8">
    <name type="scientific">Proteiniborus ethanoligenes</name>
    <dbReference type="NCBI Taxonomy" id="415015"/>
    <lineage>
        <taxon>Bacteria</taxon>
        <taxon>Bacillati</taxon>
        <taxon>Bacillota</taxon>
        <taxon>Clostridia</taxon>
        <taxon>Eubacteriales</taxon>
        <taxon>Proteiniborus</taxon>
    </lineage>
</organism>
<dbReference type="InterPro" id="IPR001041">
    <property type="entry name" value="2Fe-2S_ferredoxin-type"/>
</dbReference>
<dbReference type="EMBL" id="FNQE01000006">
    <property type="protein sequence ID" value="SDY74044.1"/>
    <property type="molecule type" value="Genomic_DNA"/>
</dbReference>
<evidence type="ECO:0000259" key="6">
    <source>
        <dbReference type="PROSITE" id="PS51085"/>
    </source>
</evidence>
<dbReference type="Pfam" id="PF00111">
    <property type="entry name" value="Fer2"/>
    <property type="match status" value="1"/>
</dbReference>
<feature type="domain" description="2Fe-2S ferredoxin-type" evidence="6">
    <location>
        <begin position="1"/>
        <end position="76"/>
    </location>
</feature>
<dbReference type="Gene3D" id="1.10.150.120">
    <property type="entry name" value="[2Fe-2S]-binding domain"/>
    <property type="match status" value="1"/>
</dbReference>
<accession>A0A1H3MCK3</accession>
<dbReference type="STRING" id="415015.SAMN05660462_00781"/>
<dbReference type="SUPFAM" id="SSF47741">
    <property type="entry name" value="CO dehydrogenase ISP C-domain like"/>
    <property type="match status" value="1"/>
</dbReference>
<evidence type="ECO:0000256" key="1">
    <source>
        <dbReference type="ARBA" id="ARBA00022714"/>
    </source>
</evidence>
<dbReference type="PANTHER" id="PTHR44379">
    <property type="entry name" value="OXIDOREDUCTASE WITH IRON-SULFUR SUBUNIT"/>
    <property type="match status" value="1"/>
</dbReference>
<keyword evidence="4" id="KW-0408">Iron</keyword>
<dbReference type="Gene3D" id="3.10.20.30">
    <property type="match status" value="1"/>
</dbReference>
<evidence type="ECO:0000256" key="3">
    <source>
        <dbReference type="ARBA" id="ARBA00023002"/>
    </source>
</evidence>
<protein>
    <submittedName>
        <fullName evidence="7">Carbon-monoxide dehydrogenase small subunit</fullName>
    </submittedName>
</protein>
<dbReference type="InterPro" id="IPR051452">
    <property type="entry name" value="Diverse_Oxidoreductases"/>
</dbReference>
<dbReference type="GO" id="GO:0051537">
    <property type="term" value="F:2 iron, 2 sulfur cluster binding"/>
    <property type="evidence" value="ECO:0007669"/>
    <property type="project" value="UniProtKB-KW"/>
</dbReference>
<keyword evidence="2" id="KW-0479">Metal-binding</keyword>
<dbReference type="RefSeq" id="WP_091727491.1">
    <property type="nucleotide sequence ID" value="NZ_FNQE01000006.1"/>
</dbReference>